<feature type="region of interest" description="Disordered" evidence="2">
    <location>
        <begin position="324"/>
        <end position="349"/>
    </location>
</feature>
<dbReference type="NCBIfam" id="TIGR03885">
    <property type="entry name" value="flavin_revert"/>
    <property type="match status" value="1"/>
</dbReference>
<dbReference type="RefSeq" id="WP_091217802.1">
    <property type="nucleotide sequence ID" value="NZ_FNHE01000005.1"/>
</dbReference>
<dbReference type="Gene3D" id="3.20.20.30">
    <property type="entry name" value="Luciferase-like domain"/>
    <property type="match status" value="1"/>
</dbReference>
<dbReference type="InterPro" id="IPR019945">
    <property type="entry name" value="F420_G6P_DH-rel"/>
</dbReference>
<dbReference type="SUPFAM" id="SSF51679">
    <property type="entry name" value="Bacterial luciferase-like"/>
    <property type="match status" value="1"/>
</dbReference>
<protein>
    <submittedName>
        <fullName evidence="4">Probable non-F420 flavinoid oxidoreductase</fullName>
    </submittedName>
</protein>
<dbReference type="STRING" id="1137991.SAMN05660642_02228"/>
<evidence type="ECO:0000256" key="1">
    <source>
        <dbReference type="ARBA" id="ARBA00023002"/>
    </source>
</evidence>
<dbReference type="PANTHER" id="PTHR43244">
    <property type="match status" value="1"/>
</dbReference>
<accession>A0A1G9SGL3</accession>
<organism evidence="4 5">
    <name type="scientific">Geodermatophilus siccatus</name>
    <dbReference type="NCBI Taxonomy" id="1137991"/>
    <lineage>
        <taxon>Bacteria</taxon>
        <taxon>Bacillati</taxon>
        <taxon>Actinomycetota</taxon>
        <taxon>Actinomycetes</taxon>
        <taxon>Geodermatophilales</taxon>
        <taxon>Geodermatophilaceae</taxon>
        <taxon>Geodermatophilus</taxon>
    </lineage>
</organism>
<keyword evidence="5" id="KW-1185">Reference proteome</keyword>
<gene>
    <name evidence="4" type="ORF">SAMN05660642_02228</name>
</gene>
<sequence>MTVIGFHNSHEQVHPAELLRAVQHAEEVGFTAAMCSDHFAPWNKAQGHSGFAWSWLGAALATTGLPCGVVNAPGQRYHPAIIAQGAATLAAMFPGRFWMALGSGQVMNERITGDPWPPKRIRDARLRECVDVIRALLAGEEVTHRGLVDVERAKIWSLPEQQPALIGPVMSVPTARRHADWADGFITINQPHETLRELTGAYRDAGGRGRLVLQVHLCWDPDPDRAKAIAYEQWHTNTFPPPLCWDIDGPEAFEQASRHVPQEAVEGAVRVSSDLGQHAEWIAEYAELGFDEIYLHHVGKEQLPFLDAFGEHVLPQLGVTRPAPAVATDPAAPSQPRRPHQEPQPAALP</sequence>
<dbReference type="InterPro" id="IPR023907">
    <property type="entry name" value="Non-F420_Flavin_OxRdtase"/>
</dbReference>
<dbReference type="PANTHER" id="PTHR43244:SF1">
    <property type="entry name" value="5,10-METHYLENETETRAHYDROMETHANOPTERIN REDUCTASE"/>
    <property type="match status" value="1"/>
</dbReference>
<dbReference type="InterPro" id="IPR011251">
    <property type="entry name" value="Luciferase-like_dom"/>
</dbReference>
<proteinExistence type="predicted"/>
<evidence type="ECO:0000256" key="2">
    <source>
        <dbReference type="SAM" id="MobiDB-lite"/>
    </source>
</evidence>
<reference evidence="5" key="1">
    <citation type="submission" date="2016-10" db="EMBL/GenBank/DDBJ databases">
        <authorList>
            <person name="Varghese N."/>
            <person name="Submissions S."/>
        </authorList>
    </citation>
    <scope>NUCLEOTIDE SEQUENCE [LARGE SCALE GENOMIC DNA]</scope>
    <source>
        <strain evidence="5">DSM 45419</strain>
    </source>
</reference>
<dbReference type="InterPro" id="IPR050564">
    <property type="entry name" value="F420-G6PD/mer"/>
</dbReference>
<dbReference type="Proteomes" id="UP000198680">
    <property type="component" value="Unassembled WGS sequence"/>
</dbReference>
<feature type="domain" description="Luciferase-like" evidence="3">
    <location>
        <begin position="9"/>
        <end position="292"/>
    </location>
</feature>
<dbReference type="Pfam" id="PF00296">
    <property type="entry name" value="Bac_luciferase"/>
    <property type="match status" value="1"/>
</dbReference>
<evidence type="ECO:0000313" key="4">
    <source>
        <dbReference type="EMBL" id="SDM34579.1"/>
    </source>
</evidence>
<dbReference type="CDD" id="cd01097">
    <property type="entry name" value="Tetrahydromethanopterin_reductase"/>
    <property type="match status" value="1"/>
</dbReference>
<keyword evidence="1" id="KW-0560">Oxidoreductase</keyword>
<dbReference type="GO" id="GO:0016705">
    <property type="term" value="F:oxidoreductase activity, acting on paired donors, with incorporation or reduction of molecular oxygen"/>
    <property type="evidence" value="ECO:0007669"/>
    <property type="project" value="InterPro"/>
</dbReference>
<evidence type="ECO:0000259" key="3">
    <source>
        <dbReference type="Pfam" id="PF00296"/>
    </source>
</evidence>
<dbReference type="NCBIfam" id="TIGR03557">
    <property type="entry name" value="F420_G6P_family"/>
    <property type="match status" value="1"/>
</dbReference>
<dbReference type="AlphaFoldDB" id="A0A1G9SGL3"/>
<evidence type="ECO:0000313" key="5">
    <source>
        <dbReference type="Proteomes" id="UP000198680"/>
    </source>
</evidence>
<dbReference type="InterPro" id="IPR036661">
    <property type="entry name" value="Luciferase-like_sf"/>
</dbReference>
<name>A0A1G9SGL3_9ACTN</name>
<dbReference type="EMBL" id="FNHE01000005">
    <property type="protein sequence ID" value="SDM34579.1"/>
    <property type="molecule type" value="Genomic_DNA"/>
</dbReference>
<dbReference type="OrthoDB" id="180193at2"/>